<evidence type="ECO:0000313" key="3">
    <source>
        <dbReference type="Proteomes" id="UP000321479"/>
    </source>
</evidence>
<dbReference type="RefSeq" id="WP_147030192.1">
    <property type="nucleotide sequence ID" value="NZ_CP042436.1"/>
</dbReference>
<dbReference type="AlphaFoldDB" id="A0A5B8USA2"/>
<feature type="transmembrane region" description="Helical" evidence="1">
    <location>
        <begin position="52"/>
        <end position="71"/>
    </location>
</feature>
<name>A0A5B8USA2_9SPHI</name>
<keyword evidence="1" id="KW-0812">Transmembrane</keyword>
<keyword evidence="1" id="KW-1133">Transmembrane helix</keyword>
<proteinExistence type="predicted"/>
<sequence>MKNRFLFPYWFRYLGWGLVILHVPLSMLGRSHGMINIMDAQPTSGGPFSGEHLFFICTSLVMATGLFFVAFAKEKMEDEQIWQIRLDSLRWAIYINYIILIASLVFIEDVGHMLELNLWVPLIFFIIRFRWVIFRLNRSLSREG</sequence>
<keyword evidence="3" id="KW-1185">Reference proteome</keyword>
<accession>A0A5B8USA2</accession>
<protein>
    <submittedName>
        <fullName evidence="2">Uncharacterized protein</fullName>
    </submittedName>
</protein>
<feature type="transmembrane region" description="Helical" evidence="1">
    <location>
        <begin position="119"/>
        <end position="136"/>
    </location>
</feature>
<keyword evidence="1" id="KW-0472">Membrane</keyword>
<organism evidence="2 3">
    <name type="scientific">Mucilaginibacter ginsenosidivorans</name>
    <dbReference type="NCBI Taxonomy" id="398053"/>
    <lineage>
        <taxon>Bacteria</taxon>
        <taxon>Pseudomonadati</taxon>
        <taxon>Bacteroidota</taxon>
        <taxon>Sphingobacteriia</taxon>
        <taxon>Sphingobacteriales</taxon>
        <taxon>Sphingobacteriaceae</taxon>
        <taxon>Mucilaginibacter</taxon>
    </lineage>
</organism>
<evidence type="ECO:0000256" key="1">
    <source>
        <dbReference type="SAM" id="Phobius"/>
    </source>
</evidence>
<feature type="transmembrane region" description="Helical" evidence="1">
    <location>
        <begin position="91"/>
        <end position="107"/>
    </location>
</feature>
<reference evidence="2 3" key="1">
    <citation type="journal article" date="2017" name="Curr. Microbiol.">
        <title>Mucilaginibacter ginsenosidivorans sp. nov., Isolated from Soil of Ginseng Field.</title>
        <authorList>
            <person name="Kim M.M."/>
            <person name="Siddiqi M.Z."/>
            <person name="Im W.T."/>
        </authorList>
    </citation>
    <scope>NUCLEOTIDE SEQUENCE [LARGE SCALE GENOMIC DNA]</scope>
    <source>
        <strain evidence="2 3">Gsoil 3017</strain>
    </source>
</reference>
<dbReference type="KEGG" id="mgin:FRZ54_03115"/>
<evidence type="ECO:0000313" key="2">
    <source>
        <dbReference type="EMBL" id="QEC61615.1"/>
    </source>
</evidence>
<feature type="transmembrane region" description="Helical" evidence="1">
    <location>
        <begin position="12"/>
        <end position="32"/>
    </location>
</feature>
<dbReference type="EMBL" id="CP042436">
    <property type="protein sequence ID" value="QEC61615.1"/>
    <property type="molecule type" value="Genomic_DNA"/>
</dbReference>
<dbReference type="OrthoDB" id="894278at2"/>
<dbReference type="Proteomes" id="UP000321479">
    <property type="component" value="Chromosome"/>
</dbReference>
<gene>
    <name evidence="2" type="ORF">FRZ54_03115</name>
</gene>